<evidence type="ECO:0000256" key="8">
    <source>
        <dbReference type="ARBA" id="ARBA00022842"/>
    </source>
</evidence>
<accession>A0A315ZYH1</accession>
<dbReference type="Gene3D" id="3.90.79.10">
    <property type="entry name" value="Nucleoside Triphosphate Pyrophosphohydrolase"/>
    <property type="match status" value="1"/>
</dbReference>
<gene>
    <name evidence="14" type="ORF">SAMN05216529_1048</name>
</gene>
<dbReference type="EMBL" id="UHJJ01000004">
    <property type="protein sequence ID" value="SUQ13697.1"/>
    <property type="molecule type" value="Genomic_DNA"/>
</dbReference>
<dbReference type="GO" id="GO:0006281">
    <property type="term" value="P:DNA repair"/>
    <property type="evidence" value="ECO:0007669"/>
    <property type="project" value="UniProtKB-KW"/>
</dbReference>
<keyword evidence="4" id="KW-0235">DNA replication</keyword>
<protein>
    <recommendedName>
        <fullName evidence="11">8-oxo-dGTP diphosphatase</fullName>
        <ecNumber evidence="11">3.6.1.55</ecNumber>
    </recommendedName>
</protein>
<keyword evidence="5" id="KW-0479">Metal-binding</keyword>
<dbReference type="GO" id="GO:0035539">
    <property type="term" value="F:8-oxo-7,8-dihydrodeoxyguanosine triphosphate pyrophosphatase activity"/>
    <property type="evidence" value="ECO:0007669"/>
    <property type="project" value="UniProtKB-EC"/>
</dbReference>
<keyword evidence="9" id="KW-0234">DNA repair</keyword>
<evidence type="ECO:0000256" key="5">
    <source>
        <dbReference type="ARBA" id="ARBA00022723"/>
    </source>
</evidence>
<dbReference type="GO" id="GO:0006260">
    <property type="term" value="P:DNA replication"/>
    <property type="evidence" value="ECO:0007669"/>
    <property type="project" value="UniProtKB-KW"/>
</dbReference>
<evidence type="ECO:0000256" key="10">
    <source>
        <dbReference type="ARBA" id="ARBA00035861"/>
    </source>
</evidence>
<dbReference type="SUPFAM" id="SSF55811">
    <property type="entry name" value="Nudix"/>
    <property type="match status" value="1"/>
</dbReference>
<feature type="domain" description="Nudix hydrolase" evidence="13">
    <location>
        <begin position="1"/>
        <end position="126"/>
    </location>
</feature>
<evidence type="ECO:0000256" key="11">
    <source>
        <dbReference type="ARBA" id="ARBA00038905"/>
    </source>
</evidence>
<dbReference type="Proteomes" id="UP000254051">
    <property type="component" value="Unassembled WGS sequence"/>
</dbReference>
<keyword evidence="6" id="KW-0227">DNA damage</keyword>
<comment type="cofactor">
    <cofactor evidence="1">
        <name>Mg(2+)</name>
        <dbReference type="ChEBI" id="CHEBI:18420"/>
    </cofactor>
</comment>
<dbReference type="InterPro" id="IPR020084">
    <property type="entry name" value="NUDIX_hydrolase_CS"/>
</dbReference>
<dbReference type="PANTHER" id="PTHR47707">
    <property type="entry name" value="8-OXO-DGTP DIPHOSPHATASE"/>
    <property type="match status" value="1"/>
</dbReference>
<keyword evidence="7 12" id="KW-0378">Hydrolase</keyword>
<evidence type="ECO:0000256" key="9">
    <source>
        <dbReference type="ARBA" id="ARBA00023204"/>
    </source>
</evidence>
<dbReference type="GO" id="GO:0046872">
    <property type="term" value="F:metal ion binding"/>
    <property type="evidence" value="ECO:0007669"/>
    <property type="project" value="UniProtKB-KW"/>
</dbReference>
<keyword evidence="15" id="KW-1185">Reference proteome</keyword>
<evidence type="ECO:0000256" key="4">
    <source>
        <dbReference type="ARBA" id="ARBA00022705"/>
    </source>
</evidence>
<reference evidence="15" key="1">
    <citation type="submission" date="2017-07" db="EMBL/GenBank/DDBJ databases">
        <authorList>
            <person name="Varghese N."/>
            <person name="Submissions S."/>
        </authorList>
    </citation>
    <scope>NUCLEOTIDE SEQUENCE [LARGE SCALE GENOMIC DNA]</scope>
    <source>
        <strain evidence="15">NLAE-zl-C134</strain>
    </source>
</reference>
<evidence type="ECO:0000256" key="12">
    <source>
        <dbReference type="RuleBase" id="RU003476"/>
    </source>
</evidence>
<dbReference type="GO" id="GO:0044715">
    <property type="term" value="F:8-oxo-dGDP phosphatase activity"/>
    <property type="evidence" value="ECO:0007669"/>
    <property type="project" value="TreeGrafter"/>
</dbReference>
<dbReference type="AlphaFoldDB" id="A0A315ZYH1"/>
<name>A0A315ZYH1_9FIRM</name>
<dbReference type="OrthoDB" id="9810648at2"/>
<evidence type="ECO:0000259" key="13">
    <source>
        <dbReference type="PROSITE" id="PS51462"/>
    </source>
</evidence>
<evidence type="ECO:0000313" key="15">
    <source>
        <dbReference type="Proteomes" id="UP000254051"/>
    </source>
</evidence>
<evidence type="ECO:0000256" key="2">
    <source>
        <dbReference type="ARBA" id="ARBA00005582"/>
    </source>
</evidence>
<dbReference type="RefSeq" id="WP_109709826.1">
    <property type="nucleotide sequence ID" value="NZ_QGDS01000004.1"/>
</dbReference>
<dbReference type="InterPro" id="IPR000086">
    <property type="entry name" value="NUDIX_hydrolase_dom"/>
</dbReference>
<dbReference type="PROSITE" id="PS51462">
    <property type="entry name" value="NUDIX"/>
    <property type="match status" value="1"/>
</dbReference>
<evidence type="ECO:0000313" key="14">
    <source>
        <dbReference type="EMBL" id="SUQ13697.1"/>
    </source>
</evidence>
<evidence type="ECO:0000256" key="3">
    <source>
        <dbReference type="ARBA" id="ARBA00022457"/>
    </source>
</evidence>
<dbReference type="EC" id="3.6.1.55" evidence="11"/>
<sequence length="129" mass="14960">MRKINVVAAILQKDGQVLSAQRGYGEFEGNWEFPGGKIEIGETPQEALHREIKEELGIEIQVNDLFDTVEYDYLEFHLIMQCYLCKITEGNIMLNEHKVIKWLGRENIDSVEWLPADIKLVERLKNSLL</sequence>
<dbReference type="InterPro" id="IPR047127">
    <property type="entry name" value="MutT-like"/>
</dbReference>
<evidence type="ECO:0000256" key="7">
    <source>
        <dbReference type="ARBA" id="ARBA00022801"/>
    </source>
</evidence>
<evidence type="ECO:0000256" key="6">
    <source>
        <dbReference type="ARBA" id="ARBA00022763"/>
    </source>
</evidence>
<dbReference type="PRINTS" id="PR00502">
    <property type="entry name" value="NUDIXFAMILY"/>
</dbReference>
<keyword evidence="3" id="KW-0515">Mutator protein</keyword>
<evidence type="ECO:0000256" key="1">
    <source>
        <dbReference type="ARBA" id="ARBA00001946"/>
    </source>
</evidence>
<dbReference type="GO" id="GO:0008413">
    <property type="term" value="F:8-oxo-7,8-dihydroguanosine triphosphate pyrophosphatase activity"/>
    <property type="evidence" value="ECO:0007669"/>
    <property type="project" value="TreeGrafter"/>
</dbReference>
<organism evidence="14 15">
    <name type="scientific">Faecalicatena contorta</name>
    <dbReference type="NCBI Taxonomy" id="39482"/>
    <lineage>
        <taxon>Bacteria</taxon>
        <taxon>Bacillati</taxon>
        <taxon>Bacillota</taxon>
        <taxon>Clostridia</taxon>
        <taxon>Lachnospirales</taxon>
        <taxon>Lachnospiraceae</taxon>
        <taxon>Faecalicatena</taxon>
    </lineage>
</organism>
<dbReference type="Pfam" id="PF00293">
    <property type="entry name" value="NUDIX"/>
    <property type="match status" value="1"/>
</dbReference>
<dbReference type="InterPro" id="IPR015797">
    <property type="entry name" value="NUDIX_hydrolase-like_dom_sf"/>
</dbReference>
<proteinExistence type="inferred from homology"/>
<dbReference type="InterPro" id="IPR020476">
    <property type="entry name" value="Nudix_hydrolase"/>
</dbReference>
<dbReference type="GO" id="GO:0044716">
    <property type="term" value="F:8-oxo-GDP phosphatase activity"/>
    <property type="evidence" value="ECO:0007669"/>
    <property type="project" value="TreeGrafter"/>
</dbReference>
<dbReference type="PROSITE" id="PS00893">
    <property type="entry name" value="NUDIX_BOX"/>
    <property type="match status" value="1"/>
</dbReference>
<keyword evidence="8" id="KW-0460">Magnesium</keyword>
<dbReference type="CDD" id="cd03425">
    <property type="entry name" value="NUDIX_MutT_NudA_like"/>
    <property type="match status" value="1"/>
</dbReference>
<comment type="catalytic activity">
    <reaction evidence="10">
        <text>8-oxo-dGTP + H2O = 8-oxo-dGMP + diphosphate + H(+)</text>
        <dbReference type="Rhea" id="RHEA:31575"/>
        <dbReference type="ChEBI" id="CHEBI:15377"/>
        <dbReference type="ChEBI" id="CHEBI:15378"/>
        <dbReference type="ChEBI" id="CHEBI:33019"/>
        <dbReference type="ChEBI" id="CHEBI:63224"/>
        <dbReference type="ChEBI" id="CHEBI:77896"/>
        <dbReference type="EC" id="3.6.1.55"/>
    </reaction>
</comment>
<dbReference type="PANTHER" id="PTHR47707:SF1">
    <property type="entry name" value="NUDIX HYDROLASE FAMILY PROTEIN"/>
    <property type="match status" value="1"/>
</dbReference>
<comment type="similarity">
    <text evidence="2 12">Belongs to the Nudix hydrolase family.</text>
</comment>